<dbReference type="HOGENOM" id="CLU_079469_0_0_1"/>
<evidence type="ECO:0000313" key="3">
    <source>
        <dbReference type="EMBL" id="EDW97456.1"/>
    </source>
</evidence>
<dbReference type="PANTHER" id="PTHR21315">
    <property type="entry name" value="APRATAXIN AND PNK-LIKE FACTOR-RELATED"/>
    <property type="match status" value="1"/>
</dbReference>
<dbReference type="AlphaFoldDB" id="B4PS36"/>
<keyword evidence="4" id="KW-1185">Reference proteome</keyword>
<feature type="compositionally biased region" description="Basic and acidic residues" evidence="1">
    <location>
        <begin position="1"/>
        <end position="11"/>
    </location>
</feature>
<dbReference type="Proteomes" id="UP000002282">
    <property type="component" value="Chromosome 3R"/>
</dbReference>
<feature type="compositionally biased region" description="Acidic residues" evidence="1">
    <location>
        <begin position="253"/>
        <end position="264"/>
    </location>
</feature>
<feature type="compositionally biased region" description="Basic and acidic residues" evidence="1">
    <location>
        <begin position="241"/>
        <end position="252"/>
    </location>
</feature>
<proteinExistence type="predicted"/>
<feature type="compositionally biased region" description="Low complexity" evidence="1">
    <location>
        <begin position="127"/>
        <end position="140"/>
    </location>
</feature>
<reference evidence="3 4" key="2">
    <citation type="journal article" date="2007" name="PLoS Biol.">
        <title>Principles of genome evolution in the Drosophila melanogaster species group.</title>
        <authorList>
            <person name="Ranz J.M."/>
            <person name="Maurin D."/>
            <person name="Chan Y.S."/>
            <person name="von Grotthuss M."/>
            <person name="Hillier L.W."/>
            <person name="Roote J."/>
            <person name="Ashburner M."/>
            <person name="Bergman C.M."/>
        </authorList>
    </citation>
    <scope>NUCLEOTIDE SEQUENCE [LARGE SCALE GENOMIC DNA]</scope>
    <source>
        <strain evidence="4">Tai18E2 / Tucson 14021-0261.01</strain>
    </source>
</reference>
<feature type="compositionally biased region" description="Polar residues" evidence="1">
    <location>
        <begin position="91"/>
        <end position="100"/>
    </location>
</feature>
<accession>B4PS36</accession>
<dbReference type="InterPro" id="IPR019406">
    <property type="entry name" value="APLF_PBZ"/>
</dbReference>
<dbReference type="GO" id="GO:0052720">
    <property type="term" value="F:class II DNA-(apurinic or apyrimidinic site) endonuclease activity"/>
    <property type="evidence" value="ECO:0007669"/>
    <property type="project" value="EnsemblMetazoa"/>
</dbReference>
<dbReference type="GO" id="GO:0006302">
    <property type="term" value="P:double-strand break repair"/>
    <property type="evidence" value="ECO:0007669"/>
    <property type="project" value="InterPro"/>
</dbReference>
<dbReference type="KEGG" id="dya:Dyak_GE26382"/>
<dbReference type="GO" id="GO:0005634">
    <property type="term" value="C:nucleus"/>
    <property type="evidence" value="ECO:0007669"/>
    <property type="project" value="TreeGrafter"/>
</dbReference>
<feature type="domain" description="PBZ-type" evidence="2">
    <location>
        <begin position="181"/>
        <end position="205"/>
    </location>
</feature>
<name>B4PS36_DROYA</name>
<dbReference type="InterPro" id="IPR039253">
    <property type="entry name" value="APLF"/>
</dbReference>
<dbReference type="GO" id="GO:0035861">
    <property type="term" value="C:site of double-strand break"/>
    <property type="evidence" value="ECO:0007669"/>
    <property type="project" value="TreeGrafter"/>
</dbReference>
<evidence type="ECO:0000259" key="2">
    <source>
        <dbReference type="Pfam" id="PF10283"/>
    </source>
</evidence>
<evidence type="ECO:0000256" key="1">
    <source>
        <dbReference type="SAM" id="MobiDB-lite"/>
    </source>
</evidence>
<dbReference type="SMR" id="B4PS36"/>
<feature type="region of interest" description="Disordered" evidence="1">
    <location>
        <begin position="152"/>
        <end position="176"/>
    </location>
</feature>
<feature type="region of interest" description="Disordered" evidence="1">
    <location>
        <begin position="216"/>
        <end position="275"/>
    </location>
</feature>
<sequence length="275" mass="30735">MSVPEALEKVANETVAINSPEADSGTKRKSSEDVTHNGDENYDAEYSPRKRVKSEEPVASIKDETDLEVAIKIKAEPVDDAEDKDNPAPEPTSTDPTIQIKTEPADNRIPPANVMIKTEPTNNNALSAVDDSSVSSSSTRTSCRFGIRCYRRNPAHRRAEAHPGDQDYRRPDFPAPPLGTPACPYGNSCYRRNPVHFQDYSHPADFNSAQNIRNRLRQRRSQRQNDDDSCTDEEDEPFGGDNDKDADYRPGADIDEDEDDDLEFDSQRISGDDFD</sequence>
<dbReference type="GO" id="GO:0008408">
    <property type="term" value="F:3'-5' exonuclease activity"/>
    <property type="evidence" value="ECO:0007669"/>
    <property type="project" value="EnsemblMetazoa"/>
</dbReference>
<feature type="region of interest" description="Disordered" evidence="1">
    <location>
        <begin position="1"/>
        <end position="140"/>
    </location>
</feature>
<dbReference type="eggNOG" id="ENOG502R7QZ">
    <property type="taxonomic scope" value="Eukaryota"/>
</dbReference>
<organism evidence="3 4">
    <name type="scientific">Drosophila yakuba</name>
    <name type="common">Fruit fly</name>
    <dbReference type="NCBI Taxonomy" id="7245"/>
    <lineage>
        <taxon>Eukaryota</taxon>
        <taxon>Metazoa</taxon>
        <taxon>Ecdysozoa</taxon>
        <taxon>Arthropoda</taxon>
        <taxon>Hexapoda</taxon>
        <taxon>Insecta</taxon>
        <taxon>Pterygota</taxon>
        <taxon>Neoptera</taxon>
        <taxon>Endopterygota</taxon>
        <taxon>Diptera</taxon>
        <taxon>Brachycera</taxon>
        <taxon>Muscomorpha</taxon>
        <taxon>Ephydroidea</taxon>
        <taxon>Drosophilidae</taxon>
        <taxon>Drosophila</taxon>
        <taxon>Sophophora</taxon>
    </lineage>
</organism>
<feature type="compositionally biased region" description="Acidic residues" evidence="1">
    <location>
        <begin position="227"/>
        <end position="238"/>
    </location>
</feature>
<feature type="compositionally biased region" description="Basic and acidic residues" evidence="1">
    <location>
        <begin position="53"/>
        <end position="77"/>
    </location>
</feature>
<dbReference type="EMBL" id="CM000160">
    <property type="protein sequence ID" value="EDW97456.1"/>
    <property type="molecule type" value="Genomic_DNA"/>
</dbReference>
<dbReference type="OrthoDB" id="10256774at2759"/>
<evidence type="ECO:0000313" key="4">
    <source>
        <dbReference type="Proteomes" id="UP000002282"/>
    </source>
</evidence>
<protein>
    <submittedName>
        <fullName evidence="3">Uncharacterized protein, isoform A</fullName>
    </submittedName>
</protein>
<feature type="compositionally biased region" description="Basic and acidic residues" evidence="1">
    <location>
        <begin position="157"/>
        <end position="172"/>
    </location>
</feature>
<dbReference type="PANTHER" id="PTHR21315:SF2">
    <property type="entry name" value="APRATAXIN AND PNK-LIKE FACTOR"/>
    <property type="match status" value="1"/>
</dbReference>
<feature type="compositionally biased region" description="Basic and acidic residues" evidence="1">
    <location>
        <begin position="24"/>
        <end position="39"/>
    </location>
</feature>
<gene>
    <name evidence="3" type="primary">Dyak\GE26382</name>
    <name evidence="3" type="synonym">Dyak\CG6171</name>
    <name evidence="3" type="synonym">dyak_GLEANR_9928</name>
    <name evidence="3" type="synonym">GE26382</name>
    <name evidence="3" type="ORF">Dyak_GE26382</name>
</gene>
<reference evidence="3 4" key="1">
    <citation type="journal article" date="2007" name="Nature">
        <title>Evolution of genes and genomes on the Drosophila phylogeny.</title>
        <authorList>
            <consortium name="Drosophila 12 Genomes Consortium"/>
            <person name="Clark A.G."/>
            <person name="Eisen M.B."/>
            <person name="Smith D.R."/>
            <person name="Bergman C.M."/>
            <person name="Oliver B."/>
            <person name="Markow T.A."/>
            <person name="Kaufman T.C."/>
            <person name="Kellis M."/>
            <person name="Gelbart W."/>
            <person name="Iyer V.N."/>
            <person name="Pollard D.A."/>
            <person name="Sackton T.B."/>
            <person name="Larracuente A.M."/>
            <person name="Singh N.D."/>
            <person name="Abad J.P."/>
            <person name="Abt D.N."/>
            <person name="Adryan B."/>
            <person name="Aguade M."/>
            <person name="Akashi H."/>
            <person name="Anderson W.W."/>
            <person name="Aquadro C.F."/>
            <person name="Ardell D.H."/>
            <person name="Arguello R."/>
            <person name="Artieri C.G."/>
            <person name="Barbash D.A."/>
            <person name="Barker D."/>
            <person name="Barsanti P."/>
            <person name="Batterham P."/>
            <person name="Batzoglou S."/>
            <person name="Begun D."/>
            <person name="Bhutkar A."/>
            <person name="Blanco E."/>
            <person name="Bosak S.A."/>
            <person name="Bradley R.K."/>
            <person name="Brand A.D."/>
            <person name="Brent M.R."/>
            <person name="Brooks A.N."/>
            <person name="Brown R.H."/>
            <person name="Butlin R.K."/>
            <person name="Caggese C."/>
            <person name="Calvi B.R."/>
            <person name="Bernardo de Carvalho A."/>
            <person name="Caspi A."/>
            <person name="Castrezana S."/>
            <person name="Celniker S.E."/>
            <person name="Chang J.L."/>
            <person name="Chapple C."/>
            <person name="Chatterji S."/>
            <person name="Chinwalla A."/>
            <person name="Civetta A."/>
            <person name="Clifton S.W."/>
            <person name="Comeron J.M."/>
            <person name="Costello J.C."/>
            <person name="Coyne J.A."/>
            <person name="Daub J."/>
            <person name="David R.G."/>
            <person name="Delcher A.L."/>
            <person name="Delehaunty K."/>
            <person name="Do C.B."/>
            <person name="Ebling H."/>
            <person name="Edwards K."/>
            <person name="Eickbush T."/>
            <person name="Evans J.D."/>
            <person name="Filipski A."/>
            <person name="Findeiss S."/>
            <person name="Freyhult E."/>
            <person name="Fulton L."/>
            <person name="Fulton R."/>
            <person name="Garcia A.C."/>
            <person name="Gardiner A."/>
            <person name="Garfield D.A."/>
            <person name="Garvin B.E."/>
            <person name="Gibson G."/>
            <person name="Gilbert D."/>
            <person name="Gnerre S."/>
            <person name="Godfrey J."/>
            <person name="Good R."/>
            <person name="Gotea V."/>
            <person name="Gravely B."/>
            <person name="Greenberg A.J."/>
            <person name="Griffiths-Jones S."/>
            <person name="Gross S."/>
            <person name="Guigo R."/>
            <person name="Gustafson E.A."/>
            <person name="Haerty W."/>
            <person name="Hahn M.W."/>
            <person name="Halligan D.L."/>
            <person name="Halpern A.L."/>
            <person name="Halter G.M."/>
            <person name="Han M.V."/>
            <person name="Heger A."/>
            <person name="Hillier L."/>
            <person name="Hinrichs A.S."/>
            <person name="Holmes I."/>
            <person name="Hoskins R.A."/>
            <person name="Hubisz M.J."/>
            <person name="Hultmark D."/>
            <person name="Huntley M.A."/>
            <person name="Jaffe D.B."/>
            <person name="Jagadeeshan S."/>
            <person name="Jeck W.R."/>
            <person name="Johnson J."/>
            <person name="Jones C.D."/>
            <person name="Jordan W.C."/>
            <person name="Karpen G.H."/>
            <person name="Kataoka E."/>
            <person name="Keightley P.D."/>
            <person name="Kheradpour P."/>
            <person name="Kirkness E.F."/>
            <person name="Koerich L.B."/>
            <person name="Kristiansen K."/>
            <person name="Kudrna D."/>
            <person name="Kulathinal R.J."/>
            <person name="Kumar S."/>
            <person name="Kwok R."/>
            <person name="Lander E."/>
            <person name="Langley C.H."/>
            <person name="Lapoint R."/>
            <person name="Lazzaro B.P."/>
            <person name="Lee S.J."/>
            <person name="Levesque L."/>
            <person name="Li R."/>
            <person name="Lin C.F."/>
            <person name="Lin M.F."/>
            <person name="Lindblad-Toh K."/>
            <person name="Llopart A."/>
            <person name="Long M."/>
            <person name="Low L."/>
            <person name="Lozovsky E."/>
            <person name="Lu J."/>
            <person name="Luo M."/>
            <person name="Machado C.A."/>
            <person name="Makalowski W."/>
            <person name="Marzo M."/>
            <person name="Matsuda M."/>
            <person name="Matzkin L."/>
            <person name="McAllister B."/>
            <person name="McBride C.S."/>
            <person name="McKernan B."/>
            <person name="McKernan K."/>
            <person name="Mendez-Lago M."/>
            <person name="Minx P."/>
            <person name="Mollenhauer M.U."/>
            <person name="Montooth K."/>
            <person name="Mount S.M."/>
            <person name="Mu X."/>
            <person name="Myers E."/>
            <person name="Negre B."/>
            <person name="Newfeld S."/>
            <person name="Nielsen R."/>
            <person name="Noor M.A."/>
            <person name="O'Grady P."/>
            <person name="Pachter L."/>
            <person name="Papaceit M."/>
            <person name="Parisi M.J."/>
            <person name="Parisi M."/>
            <person name="Parts L."/>
            <person name="Pedersen J.S."/>
            <person name="Pesole G."/>
            <person name="Phillippy A.M."/>
            <person name="Ponting C.P."/>
            <person name="Pop M."/>
            <person name="Porcelli D."/>
            <person name="Powell J.R."/>
            <person name="Prohaska S."/>
            <person name="Pruitt K."/>
            <person name="Puig M."/>
            <person name="Quesneville H."/>
            <person name="Ram K.R."/>
            <person name="Rand D."/>
            <person name="Rasmussen M.D."/>
            <person name="Reed L.K."/>
            <person name="Reenan R."/>
            <person name="Reily A."/>
            <person name="Remington K.A."/>
            <person name="Rieger T.T."/>
            <person name="Ritchie M.G."/>
            <person name="Robin C."/>
            <person name="Rogers Y.H."/>
            <person name="Rohde C."/>
            <person name="Rozas J."/>
            <person name="Rubenfield M.J."/>
            <person name="Ruiz A."/>
            <person name="Russo S."/>
            <person name="Salzberg S.L."/>
            <person name="Sanchez-Gracia A."/>
            <person name="Saranga D.J."/>
            <person name="Sato H."/>
            <person name="Schaeffer S.W."/>
            <person name="Schatz M.C."/>
            <person name="Schlenke T."/>
            <person name="Schwartz R."/>
            <person name="Segarra C."/>
            <person name="Singh R.S."/>
            <person name="Sirot L."/>
            <person name="Sirota M."/>
            <person name="Sisneros N.B."/>
            <person name="Smith C.D."/>
            <person name="Smith T.F."/>
            <person name="Spieth J."/>
            <person name="Stage D.E."/>
            <person name="Stark A."/>
            <person name="Stephan W."/>
            <person name="Strausberg R.L."/>
            <person name="Strempel S."/>
            <person name="Sturgill D."/>
            <person name="Sutton G."/>
            <person name="Sutton G.G."/>
            <person name="Tao W."/>
            <person name="Teichmann S."/>
            <person name="Tobari Y.N."/>
            <person name="Tomimura Y."/>
            <person name="Tsolas J.M."/>
            <person name="Valente V.L."/>
            <person name="Venter E."/>
            <person name="Venter J.C."/>
            <person name="Vicario S."/>
            <person name="Vieira F.G."/>
            <person name="Vilella A.J."/>
            <person name="Villasante A."/>
            <person name="Walenz B."/>
            <person name="Wang J."/>
            <person name="Wasserman M."/>
            <person name="Watts T."/>
            <person name="Wilson D."/>
            <person name="Wilson R.K."/>
            <person name="Wing R.A."/>
            <person name="Wolfner M.F."/>
            <person name="Wong A."/>
            <person name="Wong G.K."/>
            <person name="Wu C.I."/>
            <person name="Wu G."/>
            <person name="Yamamoto D."/>
            <person name="Yang H.P."/>
            <person name="Yang S.P."/>
            <person name="Yorke J.A."/>
            <person name="Yoshida K."/>
            <person name="Zdobnov E."/>
            <person name="Zhang P."/>
            <person name="Zhang Y."/>
            <person name="Zimin A.V."/>
            <person name="Baldwin J."/>
            <person name="Abdouelleil A."/>
            <person name="Abdulkadir J."/>
            <person name="Abebe A."/>
            <person name="Abera B."/>
            <person name="Abreu J."/>
            <person name="Acer S.C."/>
            <person name="Aftuck L."/>
            <person name="Alexander A."/>
            <person name="An P."/>
            <person name="Anderson E."/>
            <person name="Anderson S."/>
            <person name="Arachi H."/>
            <person name="Azer M."/>
            <person name="Bachantsang P."/>
            <person name="Barry A."/>
            <person name="Bayul T."/>
            <person name="Berlin A."/>
            <person name="Bessette D."/>
            <person name="Bloom T."/>
            <person name="Blye J."/>
            <person name="Boguslavskiy L."/>
            <person name="Bonnet C."/>
            <person name="Boukhgalter B."/>
            <person name="Bourzgui I."/>
            <person name="Brown A."/>
            <person name="Cahill P."/>
            <person name="Channer S."/>
            <person name="Cheshatsang Y."/>
            <person name="Chuda L."/>
            <person name="Citroen M."/>
            <person name="Collymore A."/>
            <person name="Cooke P."/>
            <person name="Costello M."/>
            <person name="D'Aco K."/>
            <person name="Daza R."/>
            <person name="De Haan G."/>
            <person name="DeGray S."/>
            <person name="DeMaso C."/>
            <person name="Dhargay N."/>
            <person name="Dooley K."/>
            <person name="Dooley E."/>
            <person name="Doricent M."/>
            <person name="Dorje P."/>
            <person name="Dorjee K."/>
            <person name="Dupes A."/>
            <person name="Elong R."/>
            <person name="Falk J."/>
            <person name="Farina A."/>
            <person name="Faro S."/>
            <person name="Ferguson D."/>
            <person name="Fisher S."/>
            <person name="Foley C.D."/>
            <person name="Franke A."/>
            <person name="Friedrich D."/>
            <person name="Gadbois L."/>
            <person name="Gearin G."/>
            <person name="Gearin C.R."/>
            <person name="Giannoukos G."/>
            <person name="Goode T."/>
            <person name="Graham J."/>
            <person name="Grandbois E."/>
            <person name="Grewal S."/>
            <person name="Gyaltsen K."/>
            <person name="Hafez N."/>
            <person name="Hagos B."/>
            <person name="Hall J."/>
            <person name="Henson C."/>
            <person name="Hollinger A."/>
            <person name="Honan T."/>
            <person name="Huard M.D."/>
            <person name="Hughes L."/>
            <person name="Hurhula B."/>
            <person name="Husby M.E."/>
            <person name="Kamat A."/>
            <person name="Kanga B."/>
            <person name="Kashin S."/>
            <person name="Khazanovich D."/>
            <person name="Kisner P."/>
            <person name="Lance K."/>
            <person name="Lara M."/>
            <person name="Lee W."/>
            <person name="Lennon N."/>
            <person name="Letendre F."/>
            <person name="LeVine R."/>
            <person name="Lipovsky A."/>
            <person name="Liu X."/>
            <person name="Liu J."/>
            <person name="Liu S."/>
            <person name="Lokyitsang T."/>
            <person name="Lokyitsang Y."/>
            <person name="Lubonja R."/>
            <person name="Lui A."/>
            <person name="MacDonald P."/>
            <person name="Magnisalis V."/>
            <person name="Maru K."/>
            <person name="Matthews C."/>
            <person name="McCusker W."/>
            <person name="McDonough S."/>
            <person name="Mehta T."/>
            <person name="Meldrim J."/>
            <person name="Meneus L."/>
            <person name="Mihai O."/>
            <person name="Mihalev A."/>
            <person name="Mihova T."/>
            <person name="Mittelman R."/>
            <person name="Mlenga V."/>
            <person name="Montmayeur A."/>
            <person name="Mulrain L."/>
            <person name="Navidi A."/>
            <person name="Naylor J."/>
            <person name="Negash T."/>
            <person name="Nguyen T."/>
            <person name="Nguyen N."/>
            <person name="Nicol R."/>
            <person name="Norbu C."/>
            <person name="Norbu N."/>
            <person name="Novod N."/>
            <person name="O'Neill B."/>
            <person name="Osman S."/>
            <person name="Markiewicz E."/>
            <person name="Oyono O.L."/>
            <person name="Patti C."/>
            <person name="Phunkhang P."/>
            <person name="Pierre F."/>
            <person name="Priest M."/>
            <person name="Raghuraman S."/>
            <person name="Rege F."/>
            <person name="Reyes R."/>
            <person name="Rise C."/>
            <person name="Rogov P."/>
            <person name="Ross K."/>
            <person name="Ryan E."/>
            <person name="Settipalli S."/>
            <person name="Shea T."/>
            <person name="Sherpa N."/>
            <person name="Shi L."/>
            <person name="Shih D."/>
            <person name="Sparrow T."/>
            <person name="Spaulding J."/>
            <person name="Stalker J."/>
            <person name="Stange-Thomann N."/>
            <person name="Stavropoulos S."/>
            <person name="Stone C."/>
            <person name="Strader C."/>
            <person name="Tesfaye S."/>
            <person name="Thomson T."/>
            <person name="Thoulutsang Y."/>
            <person name="Thoulutsang D."/>
            <person name="Topham K."/>
            <person name="Topping I."/>
            <person name="Tsamla T."/>
            <person name="Vassiliev H."/>
            <person name="Vo A."/>
            <person name="Wangchuk T."/>
            <person name="Wangdi T."/>
            <person name="Weiand M."/>
            <person name="Wilkinson J."/>
            <person name="Wilson A."/>
            <person name="Yadav S."/>
            <person name="Young G."/>
            <person name="Yu Q."/>
            <person name="Zembek L."/>
            <person name="Zhong D."/>
            <person name="Zimmer A."/>
            <person name="Zwirko Z."/>
            <person name="Jaffe D.B."/>
            <person name="Alvarez P."/>
            <person name="Brockman W."/>
            <person name="Butler J."/>
            <person name="Chin C."/>
            <person name="Gnerre S."/>
            <person name="Grabherr M."/>
            <person name="Kleber M."/>
            <person name="Mauceli E."/>
            <person name="MacCallum I."/>
        </authorList>
    </citation>
    <scope>NUCLEOTIDE SEQUENCE [LARGE SCALE GENOMIC DNA]</scope>
    <source>
        <strain evidence="4">Tai18E2 / Tucson 14021-0261.01</strain>
    </source>
</reference>
<dbReference type="PhylomeDB" id="B4PS36"/>
<feature type="domain" description="PBZ-type" evidence="2">
    <location>
        <begin position="140"/>
        <end position="165"/>
    </location>
</feature>
<dbReference type="Pfam" id="PF10283">
    <property type="entry name" value="zf-CCHH"/>
    <property type="match status" value="2"/>
</dbReference>
<dbReference type="OMA" id="RMSHPPN"/>